<dbReference type="AlphaFoldDB" id="A0A6J6Z7I9"/>
<accession>A0A6J6Z7I9</accession>
<feature type="compositionally biased region" description="Polar residues" evidence="1">
    <location>
        <begin position="119"/>
        <end position="139"/>
    </location>
</feature>
<dbReference type="EMBL" id="CAFAAL010000198">
    <property type="protein sequence ID" value="CAB4817399.1"/>
    <property type="molecule type" value="Genomic_DNA"/>
</dbReference>
<name>A0A6J6Z7I9_9ZZZZ</name>
<sequence>MLIDTRSAVPSSRCNSFRARAGTTKFASSGITLAAMSRMAIRYESVATRRSFPSTPVIKTPVYTPRASSLLAARTTCLSASDKSFAAIGAPSPTVPDHFGKSSPAPIGTVKFTRPAEISTFSSPRSNSTAPEGSERTTSLVSFAGTKTTPSFIPETVRLTSIVKSPSVPVTRKSSPARTKRKHDNVGLVARPVDARLAAPNASARTSRSHRNFTADLLHCCHHVLMRI</sequence>
<organism evidence="2">
    <name type="scientific">freshwater metagenome</name>
    <dbReference type="NCBI Taxonomy" id="449393"/>
    <lineage>
        <taxon>unclassified sequences</taxon>
        <taxon>metagenomes</taxon>
        <taxon>ecological metagenomes</taxon>
    </lineage>
</organism>
<proteinExistence type="predicted"/>
<reference evidence="2" key="1">
    <citation type="submission" date="2020-05" db="EMBL/GenBank/DDBJ databases">
        <authorList>
            <person name="Chiriac C."/>
            <person name="Salcher M."/>
            <person name="Ghai R."/>
            <person name="Kavagutti S V."/>
        </authorList>
    </citation>
    <scope>NUCLEOTIDE SEQUENCE</scope>
</reference>
<protein>
    <submittedName>
        <fullName evidence="2">Unannotated protein</fullName>
    </submittedName>
</protein>
<gene>
    <name evidence="2" type="ORF">UFOPK3004_01637</name>
</gene>
<evidence type="ECO:0000256" key="1">
    <source>
        <dbReference type="SAM" id="MobiDB-lite"/>
    </source>
</evidence>
<feature type="region of interest" description="Disordered" evidence="1">
    <location>
        <begin position="117"/>
        <end position="139"/>
    </location>
</feature>
<evidence type="ECO:0000313" key="2">
    <source>
        <dbReference type="EMBL" id="CAB4817399.1"/>
    </source>
</evidence>